<dbReference type="HOGENOM" id="CLU_007383_6_5_7"/>
<dbReference type="InterPro" id="IPR051207">
    <property type="entry name" value="ComplexI_NDUFA9_subunit"/>
</dbReference>
<dbReference type="Proteomes" id="UP000002534">
    <property type="component" value="Chromosome"/>
</dbReference>
<dbReference type="PANTHER" id="PTHR12126:SF11">
    <property type="entry name" value="NADH DEHYDROGENASE [UBIQUINONE] 1 ALPHA SUBCOMPLEX SUBUNIT 9, MITOCHONDRIAL"/>
    <property type="match status" value="1"/>
</dbReference>
<dbReference type="InterPro" id="IPR016040">
    <property type="entry name" value="NAD(P)-bd_dom"/>
</dbReference>
<evidence type="ECO:0000313" key="3">
    <source>
        <dbReference type="Proteomes" id="UP000002534"/>
    </source>
</evidence>
<organism evidence="2 3">
    <name type="scientific">Syntrophotalea carbinolica (strain DSM 2380 / NBRC 103641 / GraBd1)</name>
    <name type="common">Pelobacter carbinolicus</name>
    <dbReference type="NCBI Taxonomy" id="338963"/>
    <lineage>
        <taxon>Bacteria</taxon>
        <taxon>Pseudomonadati</taxon>
        <taxon>Thermodesulfobacteriota</taxon>
        <taxon>Desulfuromonadia</taxon>
        <taxon>Desulfuromonadales</taxon>
        <taxon>Syntrophotaleaceae</taxon>
        <taxon>Syntrophotalea</taxon>
    </lineage>
</organism>
<dbReference type="AlphaFoldDB" id="Q3A8K9"/>
<protein>
    <submittedName>
        <fullName evidence="2">NAD-dependent nucleoside diphosphate-sugar epimerase/dehydratase</fullName>
    </submittedName>
</protein>
<sequence>MRVFVTGATGFVGHEVIRQLLAAGHRPVCLVRPGSEGKLPPAVDEIREGDVTRPESLRGALAGCEAVVHLVGIIREYPRQKVTFDRLHRQATAHMLSAAKAQKVQRFVLMSSNGAEAEGSTAYYRSKWKAEQLLKASSLDWTIFRPSVMYGAEDNFCTLLASMVRILPVVPVFGDGCYRIAPVAVQDVAATIVASLARPDACGRSFACCGDQMVTFDELLDIIGGVLRRRNVVKVHQPLWLVKPLLARLQSLPGCPLTVEQLQMLLHGNVCDPQPWKTFFGLSNRSLADGLKRALGR</sequence>
<dbReference type="eggNOG" id="COG0702">
    <property type="taxonomic scope" value="Bacteria"/>
</dbReference>
<evidence type="ECO:0000313" key="2">
    <source>
        <dbReference type="EMBL" id="ABA87283.1"/>
    </source>
</evidence>
<proteinExistence type="predicted"/>
<dbReference type="KEGG" id="pca:Pcar_0020"/>
<dbReference type="STRING" id="338963.Pcar_0020"/>
<dbReference type="RefSeq" id="WP_011339667.1">
    <property type="nucleotide sequence ID" value="NC_007498.2"/>
</dbReference>
<dbReference type="InterPro" id="IPR036291">
    <property type="entry name" value="NAD(P)-bd_dom_sf"/>
</dbReference>
<keyword evidence="3" id="KW-1185">Reference proteome</keyword>
<dbReference type="GO" id="GO:0044877">
    <property type="term" value="F:protein-containing complex binding"/>
    <property type="evidence" value="ECO:0007669"/>
    <property type="project" value="TreeGrafter"/>
</dbReference>
<accession>Q3A8K9</accession>
<gene>
    <name evidence="2" type="ordered locus">Pcar_0020</name>
</gene>
<dbReference type="OrthoDB" id="9804595at2"/>
<reference evidence="3" key="1">
    <citation type="submission" date="2005-10" db="EMBL/GenBank/DDBJ databases">
        <title>Complete sequence of Pelobacter carbinolicus DSM 2380.</title>
        <authorList>
            <person name="Copeland A."/>
            <person name="Lucas S."/>
            <person name="Lapidus A."/>
            <person name="Barry K."/>
            <person name="Detter J.C."/>
            <person name="Glavina T."/>
            <person name="Hammon N."/>
            <person name="Israni S."/>
            <person name="Pitluck S."/>
            <person name="Chertkov O."/>
            <person name="Schmutz J."/>
            <person name="Larimer F."/>
            <person name="Land M."/>
            <person name="Kyrpides N."/>
            <person name="Ivanova N."/>
            <person name="Richardson P."/>
        </authorList>
    </citation>
    <scope>NUCLEOTIDE SEQUENCE [LARGE SCALE GENOMIC DNA]</scope>
    <source>
        <strain evidence="3">DSM 2380 / NBRC 103641 / GraBd1</strain>
    </source>
</reference>
<reference evidence="2 3" key="2">
    <citation type="journal article" date="2012" name="BMC Genomics">
        <title>The genome of Pelobacter carbinolicus reveals surprising metabolic capabilities and physiological features.</title>
        <authorList>
            <person name="Aklujkar M."/>
            <person name="Haveman S.A."/>
            <person name="Didonato R.Jr."/>
            <person name="Chertkov O."/>
            <person name="Han C.S."/>
            <person name="Land M.L."/>
            <person name="Brown P."/>
            <person name="Lovley D.R."/>
        </authorList>
    </citation>
    <scope>NUCLEOTIDE SEQUENCE [LARGE SCALE GENOMIC DNA]</scope>
    <source>
        <strain evidence="3">DSM 2380 / NBRC 103641 / GraBd1</strain>
    </source>
</reference>
<dbReference type="PANTHER" id="PTHR12126">
    <property type="entry name" value="NADH-UBIQUINONE OXIDOREDUCTASE 39 KDA SUBUNIT-RELATED"/>
    <property type="match status" value="1"/>
</dbReference>
<dbReference type="EMBL" id="CP000142">
    <property type="protein sequence ID" value="ABA87283.1"/>
    <property type="molecule type" value="Genomic_DNA"/>
</dbReference>
<dbReference type="SUPFAM" id="SSF51735">
    <property type="entry name" value="NAD(P)-binding Rossmann-fold domains"/>
    <property type="match status" value="1"/>
</dbReference>
<dbReference type="Gene3D" id="3.40.50.720">
    <property type="entry name" value="NAD(P)-binding Rossmann-like Domain"/>
    <property type="match status" value="1"/>
</dbReference>
<evidence type="ECO:0000259" key="1">
    <source>
        <dbReference type="Pfam" id="PF13460"/>
    </source>
</evidence>
<dbReference type="Pfam" id="PF13460">
    <property type="entry name" value="NAD_binding_10"/>
    <property type="match status" value="1"/>
</dbReference>
<name>Q3A8K9_SYNC1</name>
<feature type="domain" description="NAD(P)-binding" evidence="1">
    <location>
        <begin position="7"/>
        <end position="198"/>
    </location>
</feature>